<name>A0ABV7HKN1_9GAMM</name>
<comment type="caution">
    <text evidence="1">The sequence shown here is derived from an EMBL/GenBank/DDBJ whole genome shotgun (WGS) entry which is preliminary data.</text>
</comment>
<organism evidence="1 2">
    <name type="scientific">Litoribrevibacter euphylliae</name>
    <dbReference type="NCBI Taxonomy" id="1834034"/>
    <lineage>
        <taxon>Bacteria</taxon>
        <taxon>Pseudomonadati</taxon>
        <taxon>Pseudomonadota</taxon>
        <taxon>Gammaproteobacteria</taxon>
        <taxon>Oceanospirillales</taxon>
        <taxon>Oceanospirillaceae</taxon>
        <taxon>Litoribrevibacter</taxon>
    </lineage>
</organism>
<proteinExistence type="predicted"/>
<keyword evidence="2" id="KW-1185">Reference proteome</keyword>
<dbReference type="EMBL" id="JBHRSZ010000009">
    <property type="protein sequence ID" value="MFC3153173.1"/>
    <property type="molecule type" value="Genomic_DNA"/>
</dbReference>
<evidence type="ECO:0000313" key="1">
    <source>
        <dbReference type="EMBL" id="MFC3153173.1"/>
    </source>
</evidence>
<dbReference type="RefSeq" id="WP_386723097.1">
    <property type="nucleotide sequence ID" value="NZ_JBHRSZ010000009.1"/>
</dbReference>
<reference evidence="2" key="1">
    <citation type="journal article" date="2019" name="Int. J. Syst. Evol. Microbiol.">
        <title>The Global Catalogue of Microorganisms (GCM) 10K type strain sequencing project: providing services to taxonomists for standard genome sequencing and annotation.</title>
        <authorList>
            <consortium name="The Broad Institute Genomics Platform"/>
            <consortium name="The Broad Institute Genome Sequencing Center for Infectious Disease"/>
            <person name="Wu L."/>
            <person name="Ma J."/>
        </authorList>
    </citation>
    <scope>NUCLEOTIDE SEQUENCE [LARGE SCALE GENOMIC DNA]</scope>
    <source>
        <strain evidence="2">KCTC 52438</strain>
    </source>
</reference>
<evidence type="ECO:0000313" key="2">
    <source>
        <dbReference type="Proteomes" id="UP001595476"/>
    </source>
</evidence>
<gene>
    <name evidence="1" type="ORF">ACFOEK_19195</name>
</gene>
<sequence length="105" mass="12017">MDKLESLKSQITEHVDFVNFDSESLRLEVSFNLGPEDWRPGNKLVFSNVSDFYQEILDDEDQLGKDNFTDLVLELSESNNSYYLHLTTVAFSFKSNQVKVCAATV</sequence>
<accession>A0ABV7HKN1</accession>
<dbReference type="Proteomes" id="UP001595476">
    <property type="component" value="Unassembled WGS sequence"/>
</dbReference>
<protein>
    <submittedName>
        <fullName evidence="1">Uncharacterized protein</fullName>
    </submittedName>
</protein>